<keyword evidence="2" id="KW-0472">Membrane</keyword>
<sequence length="590" mass="68535">MYLRRTAAKDWLISDALSEYKVAYKGNEGVDALNLDLKQILKNSTQEIKIKMAKKLLAELNVIKGDDSRSSSYEIKNNTIYGHQIFGSANHLNIEGRGESDTEKHRRKKAKKVNKLDKINDFSKTETEGDDDDDITSTDALEEEIEFGAEDDDNIDFTSDLDDVDALDSSISFRKCAYKYYYCLEKKKEVGLLPTIAHTLLEETGDHAPLDRYTLKILDKWEAKENVDADEQQYLRLSMSRIIDTMNKRNPILQLIGEAKLNEYRQKLKKEDLNLPSTISDFINSFNKQVKDENEKDLMLFIMQAKLGAWTRNNEDLKKVIEIYEYLVVNLAELKNINKTYSELQCFFPAYHILSILFRDTNIKIVIGEKGCDTSKNARKINEQCFTLKKPTNVRGRKLDLMLVYDDIVLCSAEWKSMASSRAVIMKQFVKNLRVNNCILHELREHLDDDNTIILGMDWKGTNNSLNTISHLFRYLNIHFLFLFSFLGLLGYSYCMKVIDKVVVVKETCKLFLPQDKCEFEDFFDTVASLVQFKAHYVDMTKKLKVKISKHRRDRFYDEQFNITPTNSRSPSPHTFFTPKRPTTARQHEE</sequence>
<protein>
    <submittedName>
        <fullName evidence="3">Uncharacterized protein</fullName>
    </submittedName>
</protein>
<keyword evidence="2" id="KW-0812">Transmembrane</keyword>
<keyword evidence="4" id="KW-1185">Reference proteome</keyword>
<organism evidence="3 4">
    <name type="scientific">Rhizopus microsporus ATCC 52813</name>
    <dbReference type="NCBI Taxonomy" id="1340429"/>
    <lineage>
        <taxon>Eukaryota</taxon>
        <taxon>Fungi</taxon>
        <taxon>Fungi incertae sedis</taxon>
        <taxon>Mucoromycota</taxon>
        <taxon>Mucoromycotina</taxon>
        <taxon>Mucoromycetes</taxon>
        <taxon>Mucorales</taxon>
        <taxon>Mucorineae</taxon>
        <taxon>Rhizopodaceae</taxon>
        <taxon>Rhizopus</taxon>
    </lineage>
</organism>
<keyword evidence="2" id="KW-1133">Transmembrane helix</keyword>
<dbReference type="Proteomes" id="UP000242254">
    <property type="component" value="Unassembled WGS sequence"/>
</dbReference>
<evidence type="ECO:0000256" key="1">
    <source>
        <dbReference type="SAM" id="MobiDB-lite"/>
    </source>
</evidence>
<reference evidence="3 4" key="1">
    <citation type="journal article" date="2016" name="Proc. Natl. Acad. Sci. U.S.A.">
        <title>Lipid metabolic changes in an early divergent fungus govern the establishment of a mutualistic symbiosis with endobacteria.</title>
        <authorList>
            <person name="Lastovetsky O.A."/>
            <person name="Gaspar M.L."/>
            <person name="Mondo S.J."/>
            <person name="LaButti K.M."/>
            <person name="Sandor L."/>
            <person name="Grigoriev I.V."/>
            <person name="Henry S.A."/>
            <person name="Pawlowska T.E."/>
        </authorList>
    </citation>
    <scope>NUCLEOTIDE SEQUENCE [LARGE SCALE GENOMIC DNA]</scope>
    <source>
        <strain evidence="3 4">ATCC 52813</strain>
    </source>
</reference>
<feature type="region of interest" description="Disordered" evidence="1">
    <location>
        <begin position="562"/>
        <end position="590"/>
    </location>
</feature>
<evidence type="ECO:0000313" key="4">
    <source>
        <dbReference type="Proteomes" id="UP000242254"/>
    </source>
</evidence>
<accession>A0A2G4SY73</accession>
<gene>
    <name evidence="3" type="ORF">RHIMIDRAFT_123797</name>
</gene>
<name>A0A2G4SY73_RHIZD</name>
<proteinExistence type="predicted"/>
<dbReference type="EMBL" id="KZ303847">
    <property type="protein sequence ID" value="PHZ13712.1"/>
    <property type="molecule type" value="Genomic_DNA"/>
</dbReference>
<dbReference type="RefSeq" id="XP_023467420.1">
    <property type="nucleotide sequence ID" value="XM_023605444.1"/>
</dbReference>
<dbReference type="GeneID" id="35436434"/>
<dbReference type="AlphaFoldDB" id="A0A2G4SY73"/>
<evidence type="ECO:0000313" key="3">
    <source>
        <dbReference type="EMBL" id="PHZ13712.1"/>
    </source>
</evidence>
<evidence type="ECO:0000256" key="2">
    <source>
        <dbReference type="SAM" id="Phobius"/>
    </source>
</evidence>
<feature type="compositionally biased region" description="Polar residues" evidence="1">
    <location>
        <begin position="562"/>
        <end position="575"/>
    </location>
</feature>
<feature type="transmembrane region" description="Helical" evidence="2">
    <location>
        <begin position="472"/>
        <end position="492"/>
    </location>
</feature>